<name>A0A8S4NEI7_OWEFU</name>
<evidence type="ECO:0000256" key="2">
    <source>
        <dbReference type="ARBA" id="ARBA00006951"/>
    </source>
</evidence>
<dbReference type="InterPro" id="IPR046347">
    <property type="entry name" value="bZIP_sf"/>
</dbReference>
<protein>
    <recommendedName>
        <fullName evidence="8">BZIP domain-containing protein</fullName>
    </recommendedName>
</protein>
<evidence type="ECO:0000256" key="7">
    <source>
        <dbReference type="SAM" id="MobiDB-lite"/>
    </source>
</evidence>
<feature type="region of interest" description="Disordered" evidence="7">
    <location>
        <begin position="1"/>
        <end position="53"/>
    </location>
</feature>
<dbReference type="PROSITE" id="PS50217">
    <property type="entry name" value="BZIP"/>
    <property type="match status" value="1"/>
</dbReference>
<keyword evidence="5" id="KW-0804">Transcription</keyword>
<dbReference type="Gene3D" id="1.20.5.170">
    <property type="match status" value="1"/>
</dbReference>
<comment type="similarity">
    <text evidence="2">Belongs to the bZIP family. C/EBP subfamily.</text>
</comment>
<dbReference type="Pfam" id="PF07716">
    <property type="entry name" value="bZIP_2"/>
    <property type="match status" value="1"/>
</dbReference>
<keyword evidence="3" id="KW-0805">Transcription regulation</keyword>
<feature type="compositionally biased region" description="Basic and acidic residues" evidence="7">
    <location>
        <begin position="7"/>
        <end position="31"/>
    </location>
</feature>
<dbReference type="SUPFAM" id="SSF57959">
    <property type="entry name" value="Leucine zipper domain"/>
    <property type="match status" value="1"/>
</dbReference>
<proteinExistence type="inferred from homology"/>
<comment type="subcellular location">
    <subcellularLocation>
        <location evidence="1">Nucleus</location>
    </subcellularLocation>
</comment>
<dbReference type="InterPro" id="IPR000837">
    <property type="entry name" value="AP-1"/>
</dbReference>
<evidence type="ECO:0000259" key="8">
    <source>
        <dbReference type="PROSITE" id="PS50217"/>
    </source>
</evidence>
<evidence type="ECO:0000256" key="1">
    <source>
        <dbReference type="ARBA" id="ARBA00004123"/>
    </source>
</evidence>
<evidence type="ECO:0000313" key="9">
    <source>
        <dbReference type="EMBL" id="CAH1779955.1"/>
    </source>
</evidence>
<dbReference type="GO" id="GO:0006351">
    <property type="term" value="P:DNA-templated transcription"/>
    <property type="evidence" value="ECO:0007669"/>
    <property type="project" value="InterPro"/>
</dbReference>
<organism evidence="9 10">
    <name type="scientific">Owenia fusiformis</name>
    <name type="common">Polychaete worm</name>
    <dbReference type="NCBI Taxonomy" id="6347"/>
    <lineage>
        <taxon>Eukaryota</taxon>
        <taxon>Metazoa</taxon>
        <taxon>Spiralia</taxon>
        <taxon>Lophotrochozoa</taxon>
        <taxon>Annelida</taxon>
        <taxon>Polychaeta</taxon>
        <taxon>Sedentaria</taxon>
        <taxon>Canalipalpata</taxon>
        <taxon>Sabellida</taxon>
        <taxon>Oweniida</taxon>
        <taxon>Oweniidae</taxon>
        <taxon>Owenia</taxon>
    </lineage>
</organism>
<keyword evidence="10" id="KW-1185">Reference proteome</keyword>
<dbReference type="Proteomes" id="UP000749559">
    <property type="component" value="Unassembled WGS sequence"/>
</dbReference>
<dbReference type="OrthoDB" id="10032067at2759"/>
<dbReference type="GO" id="GO:0000978">
    <property type="term" value="F:RNA polymerase II cis-regulatory region sequence-specific DNA binding"/>
    <property type="evidence" value="ECO:0007669"/>
    <property type="project" value="TreeGrafter"/>
</dbReference>
<dbReference type="InterPro" id="IPR031106">
    <property type="entry name" value="C/EBP"/>
</dbReference>
<feature type="compositionally biased region" description="Basic and acidic residues" evidence="7">
    <location>
        <begin position="41"/>
        <end position="53"/>
    </location>
</feature>
<evidence type="ECO:0000313" key="10">
    <source>
        <dbReference type="Proteomes" id="UP000749559"/>
    </source>
</evidence>
<keyword evidence="4" id="KW-0238">DNA-binding</keyword>
<dbReference type="GO" id="GO:0005634">
    <property type="term" value="C:nucleus"/>
    <property type="evidence" value="ECO:0007669"/>
    <property type="project" value="UniProtKB-SubCell"/>
</dbReference>
<dbReference type="GO" id="GO:0000981">
    <property type="term" value="F:DNA-binding transcription factor activity, RNA polymerase II-specific"/>
    <property type="evidence" value="ECO:0007669"/>
    <property type="project" value="TreeGrafter"/>
</dbReference>
<evidence type="ECO:0000256" key="5">
    <source>
        <dbReference type="ARBA" id="ARBA00023163"/>
    </source>
</evidence>
<keyword evidence="6" id="KW-0539">Nucleus</keyword>
<reference evidence="9" key="1">
    <citation type="submission" date="2022-03" db="EMBL/GenBank/DDBJ databases">
        <authorList>
            <person name="Martin C."/>
        </authorList>
    </citation>
    <scope>NUCLEOTIDE SEQUENCE</scope>
</reference>
<feature type="domain" description="BZIP" evidence="8">
    <location>
        <begin position="21"/>
        <end position="84"/>
    </location>
</feature>
<dbReference type="AlphaFoldDB" id="A0A8S4NEI7"/>
<accession>A0A8S4NEI7</accession>
<dbReference type="EMBL" id="CAIIXF020000003">
    <property type="protein sequence ID" value="CAH1779955.1"/>
    <property type="molecule type" value="Genomic_DNA"/>
</dbReference>
<dbReference type="InterPro" id="IPR004827">
    <property type="entry name" value="bZIP"/>
</dbReference>
<sequence>MKMPKAKSQEPRVKKMPPKDTEEYKVRRDRNNLAVKKSREKAREKKLESNQRVQKLREENQALEQKVTILSKELSVLKDLFLTHAQGLQIPSNETKEEDITDLVKVKKETDSDTEADNTFTVNTEAILKDHEYSSPSKLHKN</sequence>
<evidence type="ECO:0000256" key="6">
    <source>
        <dbReference type="ARBA" id="ARBA00023242"/>
    </source>
</evidence>
<dbReference type="CDD" id="cd14693">
    <property type="entry name" value="bZIP_CEBP"/>
    <property type="match status" value="1"/>
</dbReference>
<gene>
    <name evidence="9" type="ORF">OFUS_LOCUS6709</name>
</gene>
<evidence type="ECO:0000256" key="3">
    <source>
        <dbReference type="ARBA" id="ARBA00023015"/>
    </source>
</evidence>
<evidence type="ECO:0000256" key="4">
    <source>
        <dbReference type="ARBA" id="ARBA00023125"/>
    </source>
</evidence>
<dbReference type="SMART" id="SM00338">
    <property type="entry name" value="BRLZ"/>
    <property type="match status" value="1"/>
</dbReference>
<dbReference type="PANTHER" id="PTHR23334">
    <property type="entry name" value="CCAAT/ENHANCER BINDING PROTEIN"/>
    <property type="match status" value="1"/>
</dbReference>
<dbReference type="PANTHER" id="PTHR23334:SF69">
    <property type="entry name" value="CCAAT_ENHANCER-BINDING PROTEIN GAMMA"/>
    <property type="match status" value="1"/>
</dbReference>
<dbReference type="PRINTS" id="PR00042">
    <property type="entry name" value="LEUZIPPRFOS"/>
</dbReference>
<comment type="caution">
    <text evidence="9">The sequence shown here is derived from an EMBL/GenBank/DDBJ whole genome shotgun (WGS) entry which is preliminary data.</text>
</comment>